<proteinExistence type="predicted"/>
<dbReference type="CDD" id="cd01392">
    <property type="entry name" value="HTH_LacI"/>
    <property type="match status" value="1"/>
</dbReference>
<sequence length="345" mass="36674">MGANLRQVAERAGVSVRTVSNVVSGFALVAPQTRERVQRAIDELQYKPNAAARHLRGGRSGLVALVLPEIASPYFGELAGHLADGAETYAWTLLVQQTGGDADRERELLDGVRGQAVDGLIMSPWALSPAELTRRPDSAPLVLLGEQDAGGLHDHVAIDNVAAAAALTRHLIESGRRRIAAIGLQPHLENGTAARRAQGYRQALSAAGIPYGKELELDVRSLHRADGAAAMNRLLDSGTEVDAVFCFTDQLALGAMHVAIERGRRVPEDLAVAGFDDIEDGRYANPALTTVAPDKAALADAALACLADRVGRREDPPPARRIIVPHRLEVRGSAPPDGGSRLLIE</sequence>
<dbReference type="CDD" id="cd06267">
    <property type="entry name" value="PBP1_LacI_sugar_binding-like"/>
    <property type="match status" value="1"/>
</dbReference>
<keyword evidence="1" id="KW-0805">Transcription regulation</keyword>
<dbReference type="InterPro" id="IPR046335">
    <property type="entry name" value="LacI/GalR-like_sensor"/>
</dbReference>
<dbReference type="PROSITE" id="PS50932">
    <property type="entry name" value="HTH_LACI_2"/>
    <property type="match status" value="1"/>
</dbReference>
<dbReference type="Gene3D" id="3.40.50.2300">
    <property type="match status" value="2"/>
</dbReference>
<dbReference type="PANTHER" id="PTHR30146:SF153">
    <property type="entry name" value="LACTOSE OPERON REPRESSOR"/>
    <property type="match status" value="1"/>
</dbReference>
<organism evidence="5 6">
    <name type="scientific">Paractinoplanes abujensis</name>
    <dbReference type="NCBI Taxonomy" id="882441"/>
    <lineage>
        <taxon>Bacteria</taxon>
        <taxon>Bacillati</taxon>
        <taxon>Actinomycetota</taxon>
        <taxon>Actinomycetes</taxon>
        <taxon>Micromonosporales</taxon>
        <taxon>Micromonosporaceae</taxon>
        <taxon>Paractinoplanes</taxon>
    </lineage>
</organism>
<keyword evidence="2 5" id="KW-0238">DNA-binding</keyword>
<feature type="domain" description="HTH lacI-type" evidence="4">
    <location>
        <begin position="3"/>
        <end position="57"/>
    </location>
</feature>
<evidence type="ECO:0000256" key="2">
    <source>
        <dbReference type="ARBA" id="ARBA00023125"/>
    </source>
</evidence>
<dbReference type="Pfam" id="PF13377">
    <property type="entry name" value="Peripla_BP_3"/>
    <property type="match status" value="1"/>
</dbReference>
<evidence type="ECO:0000256" key="1">
    <source>
        <dbReference type="ARBA" id="ARBA00023015"/>
    </source>
</evidence>
<accession>A0A7W7CS26</accession>
<dbReference type="SUPFAM" id="SSF53822">
    <property type="entry name" value="Periplasmic binding protein-like I"/>
    <property type="match status" value="1"/>
</dbReference>
<dbReference type="Pfam" id="PF00356">
    <property type="entry name" value="LacI"/>
    <property type="match status" value="1"/>
</dbReference>
<evidence type="ECO:0000259" key="4">
    <source>
        <dbReference type="PROSITE" id="PS50932"/>
    </source>
</evidence>
<protein>
    <submittedName>
        <fullName evidence="5">DNA-binding LacI/PurR family transcriptional regulator</fullName>
    </submittedName>
</protein>
<dbReference type="SMART" id="SM00354">
    <property type="entry name" value="HTH_LACI"/>
    <property type="match status" value="1"/>
</dbReference>
<dbReference type="InterPro" id="IPR000843">
    <property type="entry name" value="HTH_LacI"/>
</dbReference>
<reference evidence="5 6" key="1">
    <citation type="submission" date="2020-08" db="EMBL/GenBank/DDBJ databases">
        <title>Sequencing the genomes of 1000 actinobacteria strains.</title>
        <authorList>
            <person name="Klenk H.-P."/>
        </authorList>
    </citation>
    <scope>NUCLEOTIDE SEQUENCE [LARGE SCALE GENOMIC DNA]</scope>
    <source>
        <strain evidence="5 6">DSM 45518</strain>
    </source>
</reference>
<dbReference type="InterPro" id="IPR028082">
    <property type="entry name" value="Peripla_BP_I"/>
</dbReference>
<gene>
    <name evidence="5" type="ORF">BKA14_003852</name>
</gene>
<evidence type="ECO:0000313" key="6">
    <source>
        <dbReference type="Proteomes" id="UP000542742"/>
    </source>
</evidence>
<keyword evidence="3" id="KW-0804">Transcription</keyword>
<dbReference type="GO" id="GO:0000976">
    <property type="term" value="F:transcription cis-regulatory region binding"/>
    <property type="evidence" value="ECO:0007669"/>
    <property type="project" value="TreeGrafter"/>
</dbReference>
<dbReference type="Gene3D" id="1.10.260.40">
    <property type="entry name" value="lambda repressor-like DNA-binding domains"/>
    <property type="match status" value="1"/>
</dbReference>
<evidence type="ECO:0000256" key="3">
    <source>
        <dbReference type="ARBA" id="ARBA00023163"/>
    </source>
</evidence>
<evidence type="ECO:0000313" key="5">
    <source>
        <dbReference type="EMBL" id="MBB4693704.1"/>
    </source>
</evidence>
<dbReference type="Proteomes" id="UP000542742">
    <property type="component" value="Unassembled WGS sequence"/>
</dbReference>
<name>A0A7W7CS26_9ACTN</name>
<dbReference type="GO" id="GO:0003700">
    <property type="term" value="F:DNA-binding transcription factor activity"/>
    <property type="evidence" value="ECO:0007669"/>
    <property type="project" value="TreeGrafter"/>
</dbReference>
<dbReference type="InterPro" id="IPR010982">
    <property type="entry name" value="Lambda_DNA-bd_dom_sf"/>
</dbReference>
<dbReference type="RefSeq" id="WP_184952289.1">
    <property type="nucleotide sequence ID" value="NZ_BOMC01000054.1"/>
</dbReference>
<dbReference type="PANTHER" id="PTHR30146">
    <property type="entry name" value="LACI-RELATED TRANSCRIPTIONAL REPRESSOR"/>
    <property type="match status" value="1"/>
</dbReference>
<comment type="caution">
    <text evidence="5">The sequence shown here is derived from an EMBL/GenBank/DDBJ whole genome shotgun (WGS) entry which is preliminary data.</text>
</comment>
<dbReference type="AlphaFoldDB" id="A0A7W7CS26"/>
<dbReference type="SUPFAM" id="SSF47413">
    <property type="entry name" value="lambda repressor-like DNA-binding domains"/>
    <property type="match status" value="1"/>
</dbReference>
<keyword evidence="6" id="KW-1185">Reference proteome</keyword>
<dbReference type="EMBL" id="JACHMF010000001">
    <property type="protein sequence ID" value="MBB4693704.1"/>
    <property type="molecule type" value="Genomic_DNA"/>
</dbReference>